<reference evidence="1 2" key="1">
    <citation type="submission" date="2018-06" db="EMBL/GenBank/DDBJ databases">
        <title>Genome Sequence of the Brown Rot Fungal Pathogen Monilinia fructigena.</title>
        <authorList>
            <person name="Landi L."/>
            <person name="De Miccolis Angelini R.M."/>
            <person name="Pollastro S."/>
            <person name="Abate D."/>
            <person name="Faretra F."/>
            <person name="Romanazzi G."/>
        </authorList>
    </citation>
    <scope>NUCLEOTIDE SEQUENCE [LARGE SCALE GENOMIC DNA]</scope>
    <source>
        <strain evidence="1 2">Mfrg269</strain>
    </source>
</reference>
<name>A0A395J3Z8_9HELO</name>
<evidence type="ECO:0000313" key="2">
    <source>
        <dbReference type="Proteomes" id="UP000249056"/>
    </source>
</evidence>
<dbReference type="GO" id="GO:0032981">
    <property type="term" value="P:mitochondrial respiratory chain complex I assembly"/>
    <property type="evidence" value="ECO:0007669"/>
    <property type="project" value="InterPro"/>
</dbReference>
<accession>A0A395J3Z8</accession>
<sequence>MGILTGWLGSKILHLSISTSTYQLINHLPYPCHHHCRYSTTPVILSLKIATMPTRTRPIEKFAQAVAKCSTEASVYGKCIVADYNSVHKDKCLTEFLRLKDCYLVAAKKR</sequence>
<dbReference type="Proteomes" id="UP000249056">
    <property type="component" value="Unassembled WGS sequence"/>
</dbReference>
<dbReference type="OrthoDB" id="3821113at2759"/>
<dbReference type="EMBL" id="QKRW01000004">
    <property type="protein sequence ID" value="RAL67217.1"/>
    <property type="molecule type" value="Genomic_DNA"/>
</dbReference>
<evidence type="ECO:0000313" key="1">
    <source>
        <dbReference type="EMBL" id="RAL67217.1"/>
    </source>
</evidence>
<dbReference type="PANTHER" id="PTHR34561:SF1">
    <property type="entry name" value="NADH DEHYDROGENASE [UBIQUINONE] 1 ALPHA SUBCOMPLEX ASSEMBLY FACTOR 8"/>
    <property type="match status" value="1"/>
</dbReference>
<proteinExistence type="predicted"/>
<dbReference type="PANTHER" id="PTHR34561">
    <property type="entry name" value="NADH DEHYDROGENASE [UBIQUINONE] 1 ALPHA SUBCOMPLEX ASSEMBLY FACTOR 8"/>
    <property type="match status" value="1"/>
</dbReference>
<evidence type="ECO:0008006" key="3">
    <source>
        <dbReference type="Google" id="ProtNLM"/>
    </source>
</evidence>
<dbReference type="InterPro" id="IPR034595">
    <property type="entry name" value="NDUFAF8"/>
</dbReference>
<keyword evidence="2" id="KW-1185">Reference proteome</keyword>
<dbReference type="AlphaFoldDB" id="A0A395J3Z8"/>
<dbReference type="GO" id="GO:0005739">
    <property type="term" value="C:mitochondrion"/>
    <property type="evidence" value="ECO:0007669"/>
    <property type="project" value="InterPro"/>
</dbReference>
<protein>
    <recommendedName>
        <fullName evidence="3">IMS import disulfide relay-system CHCH-CHCH-like Cx9C domain-containing protein</fullName>
    </recommendedName>
</protein>
<gene>
    <name evidence="1" type="ORF">DID88_007992</name>
</gene>
<comment type="caution">
    <text evidence="1">The sequence shown here is derived from an EMBL/GenBank/DDBJ whole genome shotgun (WGS) entry which is preliminary data.</text>
</comment>
<organism evidence="1 2">
    <name type="scientific">Monilinia fructigena</name>
    <dbReference type="NCBI Taxonomy" id="38457"/>
    <lineage>
        <taxon>Eukaryota</taxon>
        <taxon>Fungi</taxon>
        <taxon>Dikarya</taxon>
        <taxon>Ascomycota</taxon>
        <taxon>Pezizomycotina</taxon>
        <taxon>Leotiomycetes</taxon>
        <taxon>Helotiales</taxon>
        <taxon>Sclerotiniaceae</taxon>
        <taxon>Monilinia</taxon>
    </lineage>
</organism>